<comment type="caution">
    <text evidence="3">The sequence shown here is derived from an EMBL/GenBank/DDBJ whole genome shotgun (WGS) entry which is preliminary data.</text>
</comment>
<dbReference type="Pfam" id="PF18701">
    <property type="entry name" value="DUF5641"/>
    <property type="match status" value="1"/>
</dbReference>
<evidence type="ECO:0000313" key="4">
    <source>
        <dbReference type="Proteomes" id="UP001328107"/>
    </source>
</evidence>
<dbReference type="Pfam" id="PF03564">
    <property type="entry name" value="DUF1759"/>
    <property type="match status" value="1"/>
</dbReference>
<feature type="domain" description="DUF5641" evidence="2">
    <location>
        <begin position="1100"/>
        <end position="1170"/>
    </location>
</feature>
<dbReference type="EMBL" id="BTRK01000006">
    <property type="protein sequence ID" value="GMR63002.1"/>
    <property type="molecule type" value="Genomic_DNA"/>
</dbReference>
<dbReference type="Proteomes" id="UP001328107">
    <property type="component" value="Unassembled WGS sequence"/>
</dbReference>
<dbReference type="AlphaFoldDB" id="A0AAN5DHX2"/>
<feature type="compositionally biased region" description="Low complexity" evidence="1">
    <location>
        <begin position="235"/>
        <end position="258"/>
    </location>
</feature>
<feature type="compositionally biased region" description="Polar residues" evidence="1">
    <location>
        <begin position="1"/>
        <end position="22"/>
    </location>
</feature>
<feature type="non-terminal residue" evidence="3">
    <location>
        <position position="1"/>
    </location>
</feature>
<dbReference type="PANTHER" id="PTHR22955:SF65">
    <property type="entry name" value="INTEGRASE CATALYTIC DOMAIN-CONTAINING PROTEIN"/>
    <property type="match status" value="1"/>
</dbReference>
<proteinExistence type="predicted"/>
<accession>A0AAN5DHX2</accession>
<feature type="region of interest" description="Disordered" evidence="1">
    <location>
        <begin position="1"/>
        <end position="34"/>
    </location>
</feature>
<organism evidence="3 4">
    <name type="scientific">Pristionchus mayeri</name>
    <dbReference type="NCBI Taxonomy" id="1317129"/>
    <lineage>
        <taxon>Eukaryota</taxon>
        <taxon>Metazoa</taxon>
        <taxon>Ecdysozoa</taxon>
        <taxon>Nematoda</taxon>
        <taxon>Chromadorea</taxon>
        <taxon>Rhabditida</taxon>
        <taxon>Rhabditina</taxon>
        <taxon>Diplogasteromorpha</taxon>
        <taxon>Diplogasteroidea</taxon>
        <taxon>Neodiplogasteridae</taxon>
        <taxon>Pristionchus</taxon>
    </lineage>
</organism>
<protein>
    <recommendedName>
        <fullName evidence="2">DUF5641 domain-containing protein</fullName>
    </recommendedName>
</protein>
<sequence>GTRESTLTHISSPNAIISSSTESPPPLDSVSHRPSLSLPPIRLETFDGSDITRWSAFKYQIESLIINQPHLSEVEKIFHIRSNLKGEAHSLIASLPVQPSFLTKMLTRLESEYDRYDLTQARLMQSLRSIRAKSSRVDDQLPPVRAMINIAHSIHGDSGINALCMQQQLAESIHPKFITLVTRKKPDSLVSALELIEDKLREEREDSVMISAFTSQRSNSVVNSQYNNGSLPSKAHASTAPHTKSSHSSASHSSSTPNHSRKIPLCVFCGTHQYSGECARVTSIREKKEILKNKSLCFSCFSPNHSSDACYKSCPQCKAKHHKSLCTKQSTPNQSGVHSLATSPCIQLNTRLFTAPVMLANTIALRSSYANALLDAGAQVSLISRRLVNQLHLKPIDQLHASITGVMIADQNFLPSSHEIVQFELITDHGREVIKAIVHDTDTITHSIHHQPLSEADLDVIRTTLTTIPVHFTQSTVSPDLLLGVGDTLKLLENSTSTTLPGGYRLIQSVIGPLVAGSENLTPPLPTKKNKAAPTNQSQVASVTTVNHSVDQLAERFLSVDPISRIYETTEKEERKLADELVTKHFNDTVQSHDDGYYVQYAMKPDAKDTLPDNYNLAVSRLSSTQRNLSTDRNLLLFYDSVINHHIQHEGKKCDPHLVHQLVSNLYVDNIIITADNPSSLMYTQSKHLFQSMSMNLRDYSSNSSSFMSCVPDSDQSKDSNQKLLGLIWNTEEDSLSINIPVSTKREKESKRSMLSTVSSSYDPLGLLNPLLLPPRLTVQGLWNSPIKWDEPVDESTRESFHNQISDSKSTIPKMELDSLAMAHNLLQFTVETIRKEFPTKQIHVYSFSDSAVTLHWCRPGFNKPVGVFVSNRSPINLPRHSSLKRDINVTALIYRFIARCAHKTSNAIILEKLSHLPQPTASTLDAREKRFAFNRLIFFSQQSLSDSVIKKMSLINDPSTGLLRVSTRVANSNQHEEFKSPIFIPTSPDSTLARLLIRDIHSSTHAGVDVVLNTLKSKFLIPRARPLVVDSLLPSAFILAFRRFCSRRGTPQRVTSDKATTFRLASTLLCKSEKEDYIPPEEENSSRENAVKLLKRSINIVDSFWQKWHTEYLATLRDSFNKSSDTLQSNRSSSSIPKIGSIVLVMDESGNTPRSAWKMAKILTLTDSSATLRSLAGRIIERPLNFLIPLEIHSSEESHPVGPVAQTSHPMVTRSKNARRNH</sequence>
<dbReference type="InterPro" id="IPR005312">
    <property type="entry name" value="DUF1759"/>
</dbReference>
<dbReference type="PANTHER" id="PTHR22955">
    <property type="entry name" value="RETROTRANSPOSON"/>
    <property type="match status" value="1"/>
</dbReference>
<evidence type="ECO:0000313" key="3">
    <source>
        <dbReference type="EMBL" id="GMR63002.1"/>
    </source>
</evidence>
<keyword evidence="4" id="KW-1185">Reference proteome</keyword>
<dbReference type="Pfam" id="PF05380">
    <property type="entry name" value="Peptidase_A17"/>
    <property type="match status" value="1"/>
</dbReference>
<feature type="region of interest" description="Disordered" evidence="1">
    <location>
        <begin position="223"/>
        <end position="259"/>
    </location>
</feature>
<feature type="region of interest" description="Disordered" evidence="1">
    <location>
        <begin position="1198"/>
        <end position="1223"/>
    </location>
</feature>
<gene>
    <name evidence="3" type="ORF">PMAYCL1PPCAC_33197</name>
</gene>
<dbReference type="InterPro" id="IPR008042">
    <property type="entry name" value="Retrotrans_Pao"/>
</dbReference>
<reference evidence="4" key="1">
    <citation type="submission" date="2022-10" db="EMBL/GenBank/DDBJ databases">
        <title>Genome assembly of Pristionchus species.</title>
        <authorList>
            <person name="Yoshida K."/>
            <person name="Sommer R.J."/>
        </authorList>
    </citation>
    <scope>NUCLEOTIDE SEQUENCE [LARGE SCALE GENOMIC DNA]</scope>
    <source>
        <strain evidence="4">RS5460</strain>
    </source>
</reference>
<evidence type="ECO:0000256" key="1">
    <source>
        <dbReference type="SAM" id="MobiDB-lite"/>
    </source>
</evidence>
<name>A0AAN5DHX2_9BILA</name>
<dbReference type="InterPro" id="IPR040676">
    <property type="entry name" value="DUF5641"/>
</dbReference>
<evidence type="ECO:0000259" key="2">
    <source>
        <dbReference type="Pfam" id="PF18701"/>
    </source>
</evidence>